<evidence type="ECO:0000313" key="3">
    <source>
        <dbReference type="Proteomes" id="UP000297777"/>
    </source>
</evidence>
<protein>
    <submittedName>
        <fullName evidence="2">Uncharacterized protein</fullName>
    </submittedName>
</protein>
<reference evidence="2 3" key="1">
    <citation type="submission" date="2017-12" db="EMBL/GenBank/DDBJ databases">
        <title>Comparative genomics of Botrytis spp.</title>
        <authorList>
            <person name="Valero-Jimenez C.A."/>
            <person name="Tapia P."/>
            <person name="Veloso J."/>
            <person name="Silva-Moreno E."/>
            <person name="Staats M."/>
            <person name="Valdes J.H."/>
            <person name="Van Kan J.A.L."/>
        </authorList>
    </citation>
    <scope>NUCLEOTIDE SEQUENCE [LARGE SCALE GENOMIC DNA]</scope>
    <source>
        <strain evidence="2 3">Bt9001</strain>
    </source>
</reference>
<dbReference type="Proteomes" id="UP000297777">
    <property type="component" value="Unassembled WGS sequence"/>
</dbReference>
<keyword evidence="3" id="KW-1185">Reference proteome</keyword>
<comment type="caution">
    <text evidence="2">The sequence shown here is derived from an EMBL/GenBank/DDBJ whole genome shotgun (WGS) entry which is preliminary data.</text>
</comment>
<feature type="region of interest" description="Disordered" evidence="1">
    <location>
        <begin position="38"/>
        <end position="72"/>
    </location>
</feature>
<organism evidence="2 3">
    <name type="scientific">Botrytis tulipae</name>
    <dbReference type="NCBI Taxonomy" id="87230"/>
    <lineage>
        <taxon>Eukaryota</taxon>
        <taxon>Fungi</taxon>
        <taxon>Dikarya</taxon>
        <taxon>Ascomycota</taxon>
        <taxon>Pezizomycotina</taxon>
        <taxon>Leotiomycetes</taxon>
        <taxon>Helotiales</taxon>
        <taxon>Sclerotiniaceae</taxon>
        <taxon>Botrytis</taxon>
    </lineage>
</organism>
<evidence type="ECO:0000313" key="2">
    <source>
        <dbReference type="EMBL" id="TGO11354.1"/>
    </source>
</evidence>
<evidence type="ECO:0000256" key="1">
    <source>
        <dbReference type="SAM" id="MobiDB-lite"/>
    </source>
</evidence>
<name>A0A4Z1EFX9_9HELO</name>
<proteinExistence type="predicted"/>
<dbReference type="OrthoDB" id="3519519at2759"/>
<dbReference type="EMBL" id="PQXH01000111">
    <property type="protein sequence ID" value="TGO11354.1"/>
    <property type="molecule type" value="Genomic_DNA"/>
</dbReference>
<sequence length="102" mass="11487">MFALCAKPEPNISDPFPRQYCTEPIAFVGITIASPWQNKQTRQARQGKTKQRQRQTCLHLSPASGPSMATMKRNYPNADSNFLSHYFTPEVRFPGIILGGVF</sequence>
<dbReference type="AlphaFoldDB" id="A0A4Z1EFX9"/>
<accession>A0A4Z1EFX9</accession>
<gene>
    <name evidence="2" type="ORF">BTUL_0111g00030</name>
</gene>